<sequence>MTIIEIFAIILATLTIAKIITILINPRAWMKLVEPMFKNPAIATIICLILAVVTGYYVLQSISIVEIGAVMLFFAFLIGAGLMSYSETLFKLREEVIEKGVRKAWLPVII</sequence>
<evidence type="ECO:0000256" key="1">
    <source>
        <dbReference type="SAM" id="Phobius"/>
    </source>
</evidence>
<comment type="caution">
    <text evidence="2">The sequence shown here is derived from an EMBL/GenBank/DDBJ whole genome shotgun (WGS) entry which is preliminary data.</text>
</comment>
<proteinExistence type="predicted"/>
<gene>
    <name evidence="2" type="ORF">COV41_01815</name>
</gene>
<feature type="transmembrane region" description="Helical" evidence="1">
    <location>
        <begin position="6"/>
        <end position="24"/>
    </location>
</feature>
<dbReference type="Proteomes" id="UP000236846">
    <property type="component" value="Unassembled WGS sequence"/>
</dbReference>
<evidence type="ECO:0000313" key="2">
    <source>
        <dbReference type="EMBL" id="PIR26264.1"/>
    </source>
</evidence>
<protein>
    <submittedName>
        <fullName evidence="2">Uncharacterized protein</fullName>
    </submittedName>
</protein>
<dbReference type="AlphaFoldDB" id="A0A2H0PX17"/>
<keyword evidence="1" id="KW-0472">Membrane</keyword>
<feature type="transmembrane region" description="Helical" evidence="1">
    <location>
        <begin position="36"/>
        <end position="58"/>
    </location>
</feature>
<organism evidence="2 3">
    <name type="scientific">Candidatus Brennerbacteria bacterium CG11_big_fil_rev_8_21_14_0_20_43_10</name>
    <dbReference type="NCBI Taxonomy" id="1974523"/>
    <lineage>
        <taxon>Bacteria</taxon>
        <taxon>Candidatus Brenneribacteriota</taxon>
    </lineage>
</organism>
<feature type="transmembrane region" description="Helical" evidence="1">
    <location>
        <begin position="64"/>
        <end position="85"/>
    </location>
</feature>
<keyword evidence="1" id="KW-0812">Transmembrane</keyword>
<reference evidence="2 3" key="1">
    <citation type="submission" date="2017-09" db="EMBL/GenBank/DDBJ databases">
        <title>Depth-based differentiation of microbial function through sediment-hosted aquifers and enrichment of novel symbionts in the deep terrestrial subsurface.</title>
        <authorList>
            <person name="Probst A.J."/>
            <person name="Ladd B."/>
            <person name="Jarett J.K."/>
            <person name="Geller-Mcgrath D.E."/>
            <person name="Sieber C.M."/>
            <person name="Emerson J.B."/>
            <person name="Anantharaman K."/>
            <person name="Thomas B.C."/>
            <person name="Malmstrom R."/>
            <person name="Stieglmeier M."/>
            <person name="Klingl A."/>
            <person name="Woyke T."/>
            <person name="Ryan C.M."/>
            <person name="Banfield J.F."/>
        </authorList>
    </citation>
    <scope>NUCLEOTIDE SEQUENCE [LARGE SCALE GENOMIC DNA]</scope>
    <source>
        <strain evidence="2">CG11_big_fil_rev_8_21_14_0_20_43_10</strain>
    </source>
</reference>
<evidence type="ECO:0000313" key="3">
    <source>
        <dbReference type="Proteomes" id="UP000236846"/>
    </source>
</evidence>
<dbReference type="EMBL" id="PCXE01000031">
    <property type="protein sequence ID" value="PIR26264.1"/>
    <property type="molecule type" value="Genomic_DNA"/>
</dbReference>
<name>A0A2H0PX17_9BACT</name>
<accession>A0A2H0PX17</accession>
<keyword evidence="1" id="KW-1133">Transmembrane helix</keyword>